<comment type="similarity">
    <text evidence="4">Belongs to the PP2C family.</text>
</comment>
<evidence type="ECO:0000259" key="5">
    <source>
        <dbReference type="PROSITE" id="PS51746"/>
    </source>
</evidence>
<name>A0A0B6Z8V6_9EUPU</name>
<keyword evidence="3 4" id="KW-0904">Protein phosphatase</keyword>
<dbReference type="InterPro" id="IPR015655">
    <property type="entry name" value="PP2C"/>
</dbReference>
<organism evidence="6">
    <name type="scientific">Arion vulgaris</name>
    <dbReference type="NCBI Taxonomy" id="1028688"/>
    <lineage>
        <taxon>Eukaryota</taxon>
        <taxon>Metazoa</taxon>
        <taxon>Spiralia</taxon>
        <taxon>Lophotrochozoa</taxon>
        <taxon>Mollusca</taxon>
        <taxon>Gastropoda</taxon>
        <taxon>Heterobranchia</taxon>
        <taxon>Euthyneura</taxon>
        <taxon>Panpulmonata</taxon>
        <taxon>Eupulmonata</taxon>
        <taxon>Stylommatophora</taxon>
        <taxon>Helicina</taxon>
        <taxon>Arionoidea</taxon>
        <taxon>Arionidae</taxon>
        <taxon>Arion</taxon>
    </lineage>
</organism>
<dbReference type="GO" id="GO:0046872">
    <property type="term" value="F:metal ion binding"/>
    <property type="evidence" value="ECO:0007669"/>
    <property type="project" value="UniProtKB-KW"/>
</dbReference>
<gene>
    <name evidence="6" type="primary">ORF52995</name>
</gene>
<accession>A0A0B6Z8V6</accession>
<dbReference type="PROSITE" id="PS01032">
    <property type="entry name" value="PPM_1"/>
    <property type="match status" value="1"/>
</dbReference>
<evidence type="ECO:0000256" key="3">
    <source>
        <dbReference type="ARBA" id="ARBA00022912"/>
    </source>
</evidence>
<evidence type="ECO:0000313" key="6">
    <source>
        <dbReference type="EMBL" id="CEK64807.1"/>
    </source>
</evidence>
<dbReference type="InterPro" id="IPR000222">
    <property type="entry name" value="PP2C_BS"/>
</dbReference>
<dbReference type="SMART" id="SM00332">
    <property type="entry name" value="PP2Cc"/>
    <property type="match status" value="1"/>
</dbReference>
<reference evidence="6" key="1">
    <citation type="submission" date="2014-12" db="EMBL/GenBank/DDBJ databases">
        <title>Insight into the proteome of Arion vulgaris.</title>
        <authorList>
            <person name="Aradska J."/>
            <person name="Bulat T."/>
            <person name="Smidak R."/>
            <person name="Sarate P."/>
            <person name="Gangsoo J."/>
            <person name="Sialana F."/>
            <person name="Bilban M."/>
            <person name="Lubec G."/>
        </authorList>
    </citation>
    <scope>NUCLEOTIDE SEQUENCE</scope>
    <source>
        <tissue evidence="6">Skin</tissue>
    </source>
</reference>
<dbReference type="Gene3D" id="3.60.40.10">
    <property type="entry name" value="PPM-type phosphatase domain"/>
    <property type="match status" value="1"/>
</dbReference>
<dbReference type="AlphaFoldDB" id="A0A0B6Z8V6"/>
<dbReference type="InterPro" id="IPR001932">
    <property type="entry name" value="PPM-type_phosphatase-like_dom"/>
</dbReference>
<evidence type="ECO:0000256" key="1">
    <source>
        <dbReference type="ARBA" id="ARBA00022723"/>
    </source>
</evidence>
<dbReference type="GO" id="GO:0005739">
    <property type="term" value="C:mitochondrion"/>
    <property type="evidence" value="ECO:0007669"/>
    <property type="project" value="TreeGrafter"/>
</dbReference>
<dbReference type="GO" id="GO:0004741">
    <property type="term" value="F:[pyruvate dehydrogenase (acetyl-transferring)]-phosphatase activity"/>
    <property type="evidence" value="ECO:0007669"/>
    <property type="project" value="TreeGrafter"/>
</dbReference>
<evidence type="ECO:0000256" key="4">
    <source>
        <dbReference type="RuleBase" id="RU003465"/>
    </source>
</evidence>
<dbReference type="PANTHER" id="PTHR13832:SF792">
    <property type="entry name" value="GM14286P"/>
    <property type="match status" value="1"/>
</dbReference>
<keyword evidence="2 4" id="KW-0378">Hydrolase</keyword>
<sequence length="512" mass="57726">MMTSGRLFTALVIINKYLRVVSPLAPRQLYVQGLFVVPGHGRGYSFMKLFHKLRLAHGPDPVESPRLTPQMVTSILRMNERVTSHTGGVVKQVLCNQLPANKPMEDRHVEAKLLNTEKYMFGVYDGHAGWSCAQALKERLLHYIAISMVDSDKLNQLHEGGKAAVDNLIEYLPTTTKDTVSFDLASIHWQSTSQFIQDSIEMYSLDSNVEDALTNAFMRLDQDISTEASFLPGDEALSANLLNTAFSGAVGCVAFIDGLDLYVANVGDSRAVIGSHSSESETWHATSISNQHNADNPAEKKRLFLRHQNESNTIIKNGRLFGELLPLRAFGDVRYKWKKQDLVRLVKIAGQSSGSSFGRYKNMRLYKNYLTPPYLDAQPEVIHYRLSPRDRFLVIASDGLWDSEGMSDDKVVSLIGHHIDGQQVLTDFRPPEEASLGVINETLLKRKQNLAKRAMDENVTTHLIRHALGQEHGQLSTQLTLPEKLVRYYRDDITITVVYFDTDYLMNYTRVH</sequence>
<dbReference type="CDD" id="cd00143">
    <property type="entry name" value="PP2Cc"/>
    <property type="match status" value="1"/>
</dbReference>
<protein>
    <recommendedName>
        <fullName evidence="5">PPM-type phosphatase domain-containing protein</fullName>
    </recommendedName>
</protein>
<proteinExistence type="inferred from homology"/>
<evidence type="ECO:0000256" key="2">
    <source>
        <dbReference type="ARBA" id="ARBA00022801"/>
    </source>
</evidence>
<dbReference type="PANTHER" id="PTHR13832">
    <property type="entry name" value="PROTEIN PHOSPHATASE 2C"/>
    <property type="match status" value="1"/>
</dbReference>
<dbReference type="SUPFAM" id="SSF81606">
    <property type="entry name" value="PP2C-like"/>
    <property type="match status" value="1"/>
</dbReference>
<dbReference type="Pfam" id="PF00481">
    <property type="entry name" value="PP2C"/>
    <property type="match status" value="1"/>
</dbReference>
<feature type="domain" description="PPM-type phosphatase" evidence="5">
    <location>
        <begin position="90"/>
        <end position="500"/>
    </location>
</feature>
<dbReference type="PROSITE" id="PS51746">
    <property type="entry name" value="PPM_2"/>
    <property type="match status" value="1"/>
</dbReference>
<keyword evidence="1" id="KW-0479">Metal-binding</keyword>
<dbReference type="InterPro" id="IPR036457">
    <property type="entry name" value="PPM-type-like_dom_sf"/>
</dbReference>
<dbReference type="EMBL" id="HACG01017942">
    <property type="protein sequence ID" value="CEK64807.1"/>
    <property type="molecule type" value="Transcribed_RNA"/>
</dbReference>